<gene>
    <name evidence="3" type="ORF">FHS30_000201</name>
</gene>
<dbReference type="GO" id="GO:0046685">
    <property type="term" value="P:response to arsenic-containing substance"/>
    <property type="evidence" value="ECO:0007669"/>
    <property type="project" value="UniProtKB-KW"/>
</dbReference>
<organism evidence="3 4">
    <name type="scientific">Simiduia aestuariiviva</name>
    <dbReference type="NCBI Taxonomy" id="1510459"/>
    <lineage>
        <taxon>Bacteria</taxon>
        <taxon>Pseudomonadati</taxon>
        <taxon>Pseudomonadota</taxon>
        <taxon>Gammaproteobacteria</taxon>
        <taxon>Cellvibrionales</taxon>
        <taxon>Cellvibrionaceae</taxon>
        <taxon>Simiduia</taxon>
    </lineage>
</organism>
<protein>
    <submittedName>
        <fullName evidence="3">Arsenate reductase</fullName>
        <ecNumber evidence="3">1.20.4.1</ecNumber>
    </submittedName>
</protein>
<evidence type="ECO:0000313" key="3">
    <source>
        <dbReference type="EMBL" id="MBB3167025.1"/>
    </source>
</evidence>
<comment type="caution">
    <text evidence="3">The sequence shown here is derived from an EMBL/GenBank/DDBJ whole genome shotgun (WGS) entry which is preliminary data.</text>
</comment>
<dbReference type="SMART" id="SM00226">
    <property type="entry name" value="LMWPc"/>
    <property type="match status" value="1"/>
</dbReference>
<sequence length="141" mass="15245">MKSLLFVCIHNSARSQMAEAFAKRYGADQFLVYSAGLEPGVLNPSVVQVMAELDIDISAQTCRSVEQHVAQYGAPDIVITVCDEASAERCPHISGAMQLHWGFEDPSAVAGDDAHKLAAARTIRDQIQARVSAWCDEIAAL</sequence>
<dbReference type="CDD" id="cd16345">
    <property type="entry name" value="LMWP_ArsC"/>
    <property type="match status" value="1"/>
</dbReference>
<dbReference type="EMBL" id="JACHXZ010000001">
    <property type="protein sequence ID" value="MBB3167025.1"/>
    <property type="molecule type" value="Genomic_DNA"/>
</dbReference>
<proteinExistence type="predicted"/>
<dbReference type="SUPFAM" id="SSF52788">
    <property type="entry name" value="Phosphotyrosine protein phosphatases I"/>
    <property type="match status" value="1"/>
</dbReference>
<dbReference type="EC" id="1.20.4.1" evidence="3"/>
<dbReference type="Gene3D" id="3.40.50.2300">
    <property type="match status" value="1"/>
</dbReference>
<evidence type="ECO:0000259" key="2">
    <source>
        <dbReference type="SMART" id="SM00226"/>
    </source>
</evidence>
<dbReference type="AlphaFoldDB" id="A0A839UNR7"/>
<dbReference type="PANTHER" id="PTHR43428">
    <property type="entry name" value="ARSENATE REDUCTASE"/>
    <property type="match status" value="1"/>
</dbReference>
<keyword evidence="4" id="KW-1185">Reference proteome</keyword>
<evidence type="ECO:0000256" key="1">
    <source>
        <dbReference type="ARBA" id="ARBA00022849"/>
    </source>
</evidence>
<dbReference type="GO" id="GO:0008794">
    <property type="term" value="F:arsenate reductase (glutaredoxin) activity"/>
    <property type="evidence" value="ECO:0007669"/>
    <property type="project" value="UniProtKB-EC"/>
</dbReference>
<feature type="domain" description="Phosphotyrosine protein phosphatase I" evidence="2">
    <location>
        <begin position="2"/>
        <end position="137"/>
    </location>
</feature>
<dbReference type="InterPro" id="IPR023485">
    <property type="entry name" value="Ptyr_pPase"/>
</dbReference>
<accession>A0A839UNR7</accession>
<reference evidence="3 4" key="1">
    <citation type="submission" date="2020-08" db="EMBL/GenBank/DDBJ databases">
        <title>Genomic Encyclopedia of Type Strains, Phase III (KMG-III): the genomes of soil and plant-associated and newly described type strains.</title>
        <authorList>
            <person name="Whitman W."/>
        </authorList>
    </citation>
    <scope>NUCLEOTIDE SEQUENCE [LARGE SCALE GENOMIC DNA]</scope>
    <source>
        <strain evidence="3 4">CECT 8571</strain>
    </source>
</reference>
<keyword evidence="1" id="KW-0059">Arsenical resistance</keyword>
<dbReference type="PANTHER" id="PTHR43428:SF1">
    <property type="entry name" value="ARSENATE REDUCTASE"/>
    <property type="match status" value="1"/>
</dbReference>
<name>A0A839UNR7_9GAMM</name>
<dbReference type="RefSeq" id="WP_183907401.1">
    <property type="nucleotide sequence ID" value="NZ_JACHXZ010000001.1"/>
</dbReference>
<dbReference type="InterPro" id="IPR036196">
    <property type="entry name" value="Ptyr_pPase_sf"/>
</dbReference>
<dbReference type="Proteomes" id="UP000559987">
    <property type="component" value="Unassembled WGS sequence"/>
</dbReference>
<evidence type="ECO:0000313" key="4">
    <source>
        <dbReference type="Proteomes" id="UP000559987"/>
    </source>
</evidence>
<keyword evidence="3" id="KW-0560">Oxidoreductase</keyword>
<dbReference type="Pfam" id="PF01451">
    <property type="entry name" value="LMWPc"/>
    <property type="match status" value="1"/>
</dbReference>